<dbReference type="PROSITE" id="PS00092">
    <property type="entry name" value="N6_MTASE"/>
    <property type="match status" value="1"/>
</dbReference>
<dbReference type="EMBL" id="FQNC01000041">
    <property type="protein sequence ID" value="SGY31946.1"/>
    <property type="molecule type" value="Genomic_DNA"/>
</dbReference>
<protein>
    <submittedName>
        <fullName evidence="2">BQ5605_C002g01285 protein</fullName>
    </submittedName>
</protein>
<dbReference type="PANTHER" id="PTHR23290:SF0">
    <property type="entry name" value="RRNA N6-ADENOSINE-METHYLTRANSFERASE METTL5"/>
    <property type="match status" value="1"/>
</dbReference>
<sequence length="263" mass="29448">MKLKELESGSLVSNLTPVPPFLRLAAAPKRELEQYVTSAHLASRMLYTAESQFADLNDKHVLDLGCGCAVLSIGAVMLGAWLSLFWIGTRLRNIAMVELTLNFWDVCSDVLSVDIDSDALEIAKQNVEEIDMEDEIELVNARIGDIAEDSSIGKGLPSLEEYLANRDRERRFDTVVMNPPFGSWRKGIDMAFLESACELAKTAVYSLNKSSTRDYILKKAKTFGFEGTVIAEMKYDLPKTMAHHSKKSVDILVDMWRFERISG</sequence>
<dbReference type="Proteomes" id="UP000249464">
    <property type="component" value="Unassembled WGS sequence"/>
</dbReference>
<accession>A0A2X0MK88</accession>
<name>A0A2X0MK88_9BASI</name>
<dbReference type="InterPro" id="IPR051720">
    <property type="entry name" value="rRNA_MeTrfase/Polyamine_Synth"/>
</dbReference>
<keyword evidence="1" id="KW-0472">Membrane</keyword>
<proteinExistence type="predicted"/>
<keyword evidence="1" id="KW-1133">Transmembrane helix</keyword>
<evidence type="ECO:0000256" key="1">
    <source>
        <dbReference type="SAM" id="Phobius"/>
    </source>
</evidence>
<dbReference type="PANTHER" id="PTHR23290">
    <property type="entry name" value="RRNA N6-ADENOSINE-METHYLTRANSFERASE METTL5"/>
    <property type="match status" value="1"/>
</dbReference>
<gene>
    <name evidence="2" type="primary">BQ5605_C002g01285</name>
    <name evidence="2" type="ORF">BQ5605_C002G01285</name>
</gene>
<feature type="transmembrane region" description="Helical" evidence="1">
    <location>
        <begin position="61"/>
        <end position="87"/>
    </location>
</feature>
<keyword evidence="1" id="KW-0812">Transmembrane</keyword>
<dbReference type="GO" id="GO:0003676">
    <property type="term" value="F:nucleic acid binding"/>
    <property type="evidence" value="ECO:0007669"/>
    <property type="project" value="InterPro"/>
</dbReference>
<dbReference type="GO" id="GO:0008988">
    <property type="term" value="F:rRNA (adenine-N6-)-methyltransferase activity"/>
    <property type="evidence" value="ECO:0007669"/>
    <property type="project" value="TreeGrafter"/>
</dbReference>
<dbReference type="InterPro" id="IPR002052">
    <property type="entry name" value="DNA_methylase_N6_adenine_CS"/>
</dbReference>
<evidence type="ECO:0000313" key="3">
    <source>
        <dbReference type="Proteomes" id="UP000249464"/>
    </source>
</evidence>
<dbReference type="STRING" id="796604.A0A2X0MK88"/>
<reference evidence="2 3" key="1">
    <citation type="submission" date="2016-11" db="EMBL/GenBank/DDBJ databases">
        <authorList>
            <person name="Jaros S."/>
            <person name="Januszkiewicz K."/>
            <person name="Wedrychowicz H."/>
        </authorList>
    </citation>
    <scope>NUCLEOTIDE SEQUENCE [LARGE SCALE GENOMIC DNA]</scope>
</reference>
<dbReference type="Gene3D" id="3.40.50.150">
    <property type="entry name" value="Vaccinia Virus protein VP39"/>
    <property type="match status" value="2"/>
</dbReference>
<dbReference type="AlphaFoldDB" id="A0A2X0MK88"/>
<organism evidence="2 3">
    <name type="scientific">Microbotryum silenes-dioicae</name>
    <dbReference type="NCBI Taxonomy" id="796604"/>
    <lineage>
        <taxon>Eukaryota</taxon>
        <taxon>Fungi</taxon>
        <taxon>Dikarya</taxon>
        <taxon>Basidiomycota</taxon>
        <taxon>Pucciniomycotina</taxon>
        <taxon>Microbotryomycetes</taxon>
        <taxon>Microbotryales</taxon>
        <taxon>Microbotryaceae</taxon>
        <taxon>Microbotryum</taxon>
    </lineage>
</organism>
<dbReference type="SUPFAM" id="SSF53335">
    <property type="entry name" value="S-adenosyl-L-methionine-dependent methyltransferases"/>
    <property type="match status" value="1"/>
</dbReference>
<keyword evidence="3" id="KW-1185">Reference proteome</keyword>
<dbReference type="InterPro" id="IPR029063">
    <property type="entry name" value="SAM-dependent_MTases_sf"/>
</dbReference>
<dbReference type="CDD" id="cd02440">
    <property type="entry name" value="AdoMet_MTases"/>
    <property type="match status" value="1"/>
</dbReference>
<evidence type="ECO:0000313" key="2">
    <source>
        <dbReference type="EMBL" id="SGY31946.1"/>
    </source>
</evidence>